<dbReference type="Proteomes" id="UP001317705">
    <property type="component" value="Chromosome"/>
</dbReference>
<keyword evidence="2" id="KW-1185">Reference proteome</keyword>
<organism evidence="1 2">
    <name type="scientific">Geotalea uraniireducens</name>
    <dbReference type="NCBI Taxonomy" id="351604"/>
    <lineage>
        <taxon>Bacteria</taxon>
        <taxon>Pseudomonadati</taxon>
        <taxon>Thermodesulfobacteriota</taxon>
        <taxon>Desulfuromonadia</taxon>
        <taxon>Geobacterales</taxon>
        <taxon>Geobacteraceae</taxon>
        <taxon>Geotalea</taxon>
    </lineage>
</organism>
<evidence type="ECO:0000313" key="2">
    <source>
        <dbReference type="Proteomes" id="UP001317705"/>
    </source>
</evidence>
<gene>
    <name evidence="1" type="ORF">GURASL_31130</name>
</gene>
<protein>
    <submittedName>
        <fullName evidence="1">Uncharacterized protein</fullName>
    </submittedName>
</protein>
<reference evidence="1 2" key="1">
    <citation type="submission" date="2022-12" db="EMBL/GenBank/DDBJ databases">
        <title>Polyphasic characterization of Geotalea uranireducens NIT-SL11 newly isolated from a complex of sewage sludge and microbially reduced graphene oxide.</title>
        <authorList>
            <person name="Xie L."/>
            <person name="Yoshida N."/>
            <person name="Meng L."/>
        </authorList>
    </citation>
    <scope>NUCLEOTIDE SEQUENCE [LARGE SCALE GENOMIC DNA]</scope>
    <source>
        <strain evidence="1 2">NIT-SL11</strain>
    </source>
</reference>
<accession>A0ABM8EP12</accession>
<dbReference type="RefSeq" id="WP_282000298.1">
    <property type="nucleotide sequence ID" value="NZ_AP027151.1"/>
</dbReference>
<dbReference type="EMBL" id="AP027151">
    <property type="protein sequence ID" value="BDV44190.1"/>
    <property type="molecule type" value="Genomic_DNA"/>
</dbReference>
<sequence length="197" mass="22635">MESIRDRFIGDLLSKPPDKIASFWMLERIPHAFNNNLELYINWKHVLADKISVDSASIFLIGSGSAGVSMNPYKNYKEFDAESDLGVAIVSDYYFNESWRYMRGLGAELHKLPPRAKQSVIDHQKNYIYWGTIATDKILAYLPFGKKWGTALKEMSVIEPSGERTINARIYKDFESLRSYHVLNINNLREHELGKGV</sequence>
<name>A0ABM8EP12_9BACT</name>
<proteinExistence type="predicted"/>
<evidence type="ECO:0000313" key="1">
    <source>
        <dbReference type="EMBL" id="BDV44190.1"/>
    </source>
</evidence>